<dbReference type="InterPro" id="IPR003661">
    <property type="entry name" value="HisK_dim/P_dom"/>
</dbReference>
<evidence type="ECO:0000256" key="6">
    <source>
        <dbReference type="PROSITE-ProRule" id="PRU00169"/>
    </source>
</evidence>
<dbReference type="PANTHER" id="PTHR43304:SF1">
    <property type="entry name" value="PAC DOMAIN-CONTAINING PROTEIN"/>
    <property type="match status" value="1"/>
</dbReference>
<dbReference type="PROSITE" id="PS50112">
    <property type="entry name" value="PAS"/>
    <property type="match status" value="2"/>
</dbReference>
<evidence type="ECO:0000259" key="11">
    <source>
        <dbReference type="PROSITE" id="PS50113"/>
    </source>
</evidence>
<proteinExistence type="predicted"/>
<dbReference type="Gene3D" id="3.30.450.20">
    <property type="entry name" value="PAS domain"/>
    <property type="match status" value="4"/>
</dbReference>
<dbReference type="InterPro" id="IPR003594">
    <property type="entry name" value="HATPase_dom"/>
</dbReference>
<dbReference type="SUPFAM" id="SSF52172">
    <property type="entry name" value="CheY-like"/>
    <property type="match status" value="1"/>
</dbReference>
<dbReference type="FunFam" id="1.10.287.130:FF:000070">
    <property type="entry name" value="Histidine kinase sensor protein"/>
    <property type="match status" value="1"/>
</dbReference>
<dbReference type="Pfam" id="PF08448">
    <property type="entry name" value="PAS_4"/>
    <property type="match status" value="2"/>
</dbReference>
<dbReference type="InterPro" id="IPR005467">
    <property type="entry name" value="His_kinase_dom"/>
</dbReference>
<reference evidence="13" key="1">
    <citation type="submission" date="2018-09" db="EMBL/GenBank/DDBJ databases">
        <authorList>
            <person name="Livingstone P.G."/>
            <person name="Whitworth D.E."/>
        </authorList>
    </citation>
    <scope>NUCLEOTIDE SEQUENCE [LARGE SCALE GENOMIC DNA]</scope>
    <source>
        <strain evidence="13">CA043D</strain>
    </source>
</reference>
<organism evidence="12 13">
    <name type="scientific">Corallococcus carmarthensis</name>
    <dbReference type="NCBI Taxonomy" id="2316728"/>
    <lineage>
        <taxon>Bacteria</taxon>
        <taxon>Pseudomonadati</taxon>
        <taxon>Myxococcota</taxon>
        <taxon>Myxococcia</taxon>
        <taxon>Myxococcales</taxon>
        <taxon>Cystobacterineae</taxon>
        <taxon>Myxococcaceae</taxon>
        <taxon>Corallococcus</taxon>
    </lineage>
</organism>
<dbReference type="SMART" id="SM00448">
    <property type="entry name" value="REC"/>
    <property type="match status" value="1"/>
</dbReference>
<dbReference type="SUPFAM" id="SSF55874">
    <property type="entry name" value="ATPase domain of HSP90 chaperone/DNA topoisomerase II/histidine kinase"/>
    <property type="match status" value="1"/>
</dbReference>
<evidence type="ECO:0000256" key="1">
    <source>
        <dbReference type="ARBA" id="ARBA00000085"/>
    </source>
</evidence>
<dbReference type="Pfam" id="PF13185">
    <property type="entry name" value="GAF_2"/>
    <property type="match status" value="1"/>
</dbReference>
<dbReference type="OrthoDB" id="5524356at2"/>
<dbReference type="EC" id="2.7.13.3" evidence="2"/>
<dbReference type="SMART" id="SM00065">
    <property type="entry name" value="GAF"/>
    <property type="match status" value="1"/>
</dbReference>
<evidence type="ECO:0000313" key="12">
    <source>
        <dbReference type="EMBL" id="RKH05261.1"/>
    </source>
</evidence>
<feature type="coiled-coil region" evidence="7">
    <location>
        <begin position="869"/>
        <end position="910"/>
    </location>
</feature>
<dbReference type="PROSITE" id="PS50113">
    <property type="entry name" value="PAC"/>
    <property type="match status" value="2"/>
</dbReference>
<evidence type="ECO:0000259" key="9">
    <source>
        <dbReference type="PROSITE" id="PS50110"/>
    </source>
</evidence>
<dbReference type="InterPro" id="IPR001789">
    <property type="entry name" value="Sig_transdc_resp-reg_receiver"/>
</dbReference>
<feature type="domain" description="Histidine kinase" evidence="8">
    <location>
        <begin position="917"/>
        <end position="1131"/>
    </location>
</feature>
<dbReference type="SMART" id="SM00388">
    <property type="entry name" value="HisKA"/>
    <property type="match status" value="1"/>
</dbReference>
<dbReference type="InterPro" id="IPR004358">
    <property type="entry name" value="Sig_transdc_His_kin-like_C"/>
</dbReference>
<dbReference type="SUPFAM" id="SSF47384">
    <property type="entry name" value="Homodimeric domain of signal transducing histidine kinase"/>
    <property type="match status" value="1"/>
</dbReference>
<dbReference type="EMBL" id="RAWE01000020">
    <property type="protein sequence ID" value="RKH05261.1"/>
    <property type="molecule type" value="Genomic_DNA"/>
</dbReference>
<evidence type="ECO:0000256" key="2">
    <source>
        <dbReference type="ARBA" id="ARBA00012438"/>
    </source>
</evidence>
<dbReference type="Gene3D" id="1.10.287.130">
    <property type="match status" value="1"/>
</dbReference>
<dbReference type="InterPro" id="IPR035965">
    <property type="entry name" value="PAS-like_dom_sf"/>
</dbReference>
<gene>
    <name evidence="12" type="ORF">D7X32_08380</name>
</gene>
<dbReference type="PRINTS" id="PR00344">
    <property type="entry name" value="BCTRLSENSOR"/>
</dbReference>
<dbReference type="InterPro" id="IPR013656">
    <property type="entry name" value="PAS_4"/>
</dbReference>
<feature type="domain" description="PAS" evidence="10">
    <location>
        <begin position="756"/>
        <end position="826"/>
    </location>
</feature>
<evidence type="ECO:0000313" key="13">
    <source>
        <dbReference type="Proteomes" id="UP000268313"/>
    </source>
</evidence>
<dbReference type="Proteomes" id="UP000268313">
    <property type="component" value="Unassembled WGS sequence"/>
</dbReference>
<keyword evidence="4" id="KW-0808">Transferase</keyword>
<dbReference type="RefSeq" id="WP_120601982.1">
    <property type="nucleotide sequence ID" value="NZ_RAWE01000020.1"/>
</dbReference>
<dbReference type="InterPro" id="IPR003018">
    <property type="entry name" value="GAF"/>
</dbReference>
<dbReference type="InterPro" id="IPR013655">
    <property type="entry name" value="PAS_fold_3"/>
</dbReference>
<dbReference type="PANTHER" id="PTHR43304">
    <property type="entry name" value="PHYTOCHROME-LIKE PROTEIN CPH1"/>
    <property type="match status" value="1"/>
</dbReference>
<dbReference type="PROSITE" id="PS50109">
    <property type="entry name" value="HIS_KIN"/>
    <property type="match status" value="1"/>
</dbReference>
<dbReference type="Gene3D" id="3.40.50.2300">
    <property type="match status" value="1"/>
</dbReference>
<dbReference type="Gene3D" id="3.30.450.40">
    <property type="match status" value="1"/>
</dbReference>
<comment type="catalytic activity">
    <reaction evidence="1">
        <text>ATP + protein L-histidine = ADP + protein N-phospho-L-histidine.</text>
        <dbReference type="EC" id="2.7.13.3"/>
    </reaction>
</comment>
<dbReference type="Pfam" id="PF08447">
    <property type="entry name" value="PAS_3"/>
    <property type="match status" value="2"/>
</dbReference>
<evidence type="ECO:0000256" key="3">
    <source>
        <dbReference type="ARBA" id="ARBA00022553"/>
    </source>
</evidence>
<sequence length="1141" mass="127229">MSSAAVSLPVSSPRASILIVDDTPGHLLALEGILAPLGQRLVRATSGREALRRVLDEDFAAVLMDMNLGDMTGVEVLGLLRERERSRRTPVLLMTAGDGDEKEWLAAYAHGAVDYLRKPLRAEILLAKVSMFVELHLAREAVQLREESLRERERNALEAVHRERLHAFFMQAPVGISITRGPDFVFELANPYYELLVGRRVKPGQALMDAFPEMASQPEIMEVLRGVVRTKQPFVRPEFEVKLVRDGQPDSVFFNVIYHPMVELDGTASGIITLATDVTAFVRARRHTEALAQDLRQQQAALADSEQRLRLALTATALGTFDMDIVTGALKWDARCKALFGLPPEAESSYELFLAGLHPEDREAVQRAVALSWDPTGKGDYDVAYRTVGLKDGVERWVRATGRTYFQDGKPVRFVGTVQDITARKRADAERARLMAGELRRTEQLRGLSRASLALNAAGSVPAILELVTLKARKLIGANQSSVQVADGRDAQPLAALSAVAHDPLAPGAASVSVDERGLFARVYQENRPLRLTREELRKHAAYTEAPAAPPPALPLKGFLAVPLVGHDGRNLGLLQVSDKVEGDFDAEDETVAVQLAQMASVALENARLYETAQAERRNLFAVLKQLPAAITVLRGPELIFEMANDLRLKLTGSRPLLGLSVRQALPELKDQGQVAQLEEVYRTGETYRGHEVPMRLGRDVGQEAEAPEGYFNLTFQPLRNAEGKVDGIVSVSWEVTEQVLARRRIEALAAELKEREQQFRTLADSIPQLSWMAEPDGRLFWFNQRWYDYTGTTAAQVGEKNWNDLIDPEDTGRVLEHFSAALREGTLWEDQFRLRRADGTYRWFLSRAMPVRDGEGRIARWFGTNTDIDDERRTLESLKQAEEEIRHLNTGLEKRVRERTAQLQEANKELESFSYSVSHDLRAPLRHITGFAQLLERRAGAKLDDVSKGYLSTIAGAAKQGGTLVDDLLAFSRMGRAELRQSRVDLRQLVEEARRDLMPEATGRQVEWRVESLPTVEGDPALLRQVIHNLLANALKYTRPKPEALIEVGVRETEGEVAVWVRDNGVGFEMQYVDKLFGVFQRLHTAEEFEGTGIGLANVRRIVSRHGGRTWAEGAVGQGATFTFTLPRTSPLEKKVETRA</sequence>
<evidence type="ECO:0000256" key="4">
    <source>
        <dbReference type="ARBA" id="ARBA00022679"/>
    </source>
</evidence>
<dbReference type="CDD" id="cd00082">
    <property type="entry name" value="HisKA"/>
    <property type="match status" value="1"/>
</dbReference>
<dbReference type="SUPFAM" id="SSF55781">
    <property type="entry name" value="GAF domain-like"/>
    <property type="match status" value="1"/>
</dbReference>
<dbReference type="InterPro" id="IPR029016">
    <property type="entry name" value="GAF-like_dom_sf"/>
</dbReference>
<dbReference type="AlphaFoldDB" id="A0A3A8KLX7"/>
<dbReference type="InterPro" id="IPR001610">
    <property type="entry name" value="PAC"/>
</dbReference>
<protein>
    <recommendedName>
        <fullName evidence="2">histidine kinase</fullName>
        <ecNumber evidence="2">2.7.13.3</ecNumber>
    </recommendedName>
</protein>
<dbReference type="Gene3D" id="2.10.70.100">
    <property type="match status" value="1"/>
</dbReference>
<dbReference type="PROSITE" id="PS50110">
    <property type="entry name" value="RESPONSE_REGULATORY"/>
    <property type="match status" value="1"/>
</dbReference>
<evidence type="ECO:0000256" key="7">
    <source>
        <dbReference type="SAM" id="Coils"/>
    </source>
</evidence>
<name>A0A3A8KLX7_9BACT</name>
<dbReference type="CDD" id="cd00156">
    <property type="entry name" value="REC"/>
    <property type="match status" value="1"/>
</dbReference>
<feature type="domain" description="PAC" evidence="11">
    <location>
        <begin position="381"/>
        <end position="433"/>
    </location>
</feature>
<dbReference type="Gene3D" id="3.30.565.10">
    <property type="entry name" value="Histidine kinase-like ATPase, C-terminal domain"/>
    <property type="match status" value="1"/>
</dbReference>
<comment type="caution">
    <text evidence="12">The sequence shown here is derived from an EMBL/GenBank/DDBJ whole genome shotgun (WGS) entry which is preliminary data.</text>
</comment>
<dbReference type="SUPFAM" id="SSF55785">
    <property type="entry name" value="PYP-like sensor domain (PAS domain)"/>
    <property type="match status" value="4"/>
</dbReference>
<dbReference type="FunFam" id="3.30.450.20:FF:000099">
    <property type="entry name" value="Sensory box sensor histidine kinase"/>
    <property type="match status" value="1"/>
</dbReference>
<feature type="coiled-coil region" evidence="7">
    <location>
        <begin position="739"/>
        <end position="766"/>
    </location>
</feature>
<dbReference type="InterPro" id="IPR036890">
    <property type="entry name" value="HATPase_C_sf"/>
</dbReference>
<feature type="domain" description="PAS" evidence="10">
    <location>
        <begin position="305"/>
        <end position="369"/>
    </location>
</feature>
<dbReference type="InterPro" id="IPR036097">
    <property type="entry name" value="HisK_dim/P_sf"/>
</dbReference>
<dbReference type="Pfam" id="PF02518">
    <property type="entry name" value="HATPase_c"/>
    <property type="match status" value="1"/>
</dbReference>
<keyword evidence="13" id="KW-1185">Reference proteome</keyword>
<feature type="modified residue" description="4-aspartylphosphate" evidence="6">
    <location>
        <position position="65"/>
    </location>
</feature>
<feature type="domain" description="PAC" evidence="11">
    <location>
        <begin position="829"/>
        <end position="881"/>
    </location>
</feature>
<dbReference type="InterPro" id="IPR011006">
    <property type="entry name" value="CheY-like_superfamily"/>
</dbReference>
<dbReference type="FunFam" id="3.30.565.10:FF:000006">
    <property type="entry name" value="Sensor histidine kinase WalK"/>
    <property type="match status" value="1"/>
</dbReference>
<dbReference type="InterPro" id="IPR000014">
    <property type="entry name" value="PAS"/>
</dbReference>
<dbReference type="InterPro" id="IPR052162">
    <property type="entry name" value="Sensor_kinase/Photoreceptor"/>
</dbReference>
<dbReference type="SMART" id="SM00086">
    <property type="entry name" value="PAC"/>
    <property type="match status" value="3"/>
</dbReference>
<dbReference type="CDD" id="cd00130">
    <property type="entry name" value="PAS"/>
    <property type="match status" value="2"/>
</dbReference>
<dbReference type="GO" id="GO:0000155">
    <property type="term" value="F:phosphorelay sensor kinase activity"/>
    <property type="evidence" value="ECO:0007669"/>
    <property type="project" value="InterPro"/>
</dbReference>
<keyword evidence="7" id="KW-0175">Coiled coil</keyword>
<feature type="domain" description="Response regulatory" evidence="9">
    <location>
        <begin position="16"/>
        <end position="133"/>
    </location>
</feature>
<dbReference type="InterPro" id="IPR000700">
    <property type="entry name" value="PAS-assoc_C"/>
</dbReference>
<dbReference type="NCBIfam" id="TIGR00229">
    <property type="entry name" value="sensory_box"/>
    <property type="match status" value="2"/>
</dbReference>
<evidence type="ECO:0000256" key="5">
    <source>
        <dbReference type="ARBA" id="ARBA00022777"/>
    </source>
</evidence>
<keyword evidence="5" id="KW-0418">Kinase</keyword>
<accession>A0A3A8KLX7</accession>
<dbReference type="Pfam" id="PF00072">
    <property type="entry name" value="Response_reg"/>
    <property type="match status" value="1"/>
</dbReference>
<dbReference type="SMART" id="SM00387">
    <property type="entry name" value="HATPase_c"/>
    <property type="match status" value="1"/>
</dbReference>
<evidence type="ECO:0000259" key="10">
    <source>
        <dbReference type="PROSITE" id="PS50112"/>
    </source>
</evidence>
<evidence type="ECO:0000259" key="8">
    <source>
        <dbReference type="PROSITE" id="PS50109"/>
    </source>
</evidence>
<dbReference type="Pfam" id="PF00512">
    <property type="entry name" value="HisKA"/>
    <property type="match status" value="1"/>
</dbReference>
<keyword evidence="3 6" id="KW-0597">Phosphoprotein</keyword>
<dbReference type="SMART" id="SM00091">
    <property type="entry name" value="PAS"/>
    <property type="match status" value="4"/>
</dbReference>